<keyword evidence="2" id="KW-0132">Cell division</keyword>
<dbReference type="GO" id="GO:0051301">
    <property type="term" value="P:cell division"/>
    <property type="evidence" value="ECO:0007669"/>
    <property type="project" value="UniProtKB-KW"/>
</dbReference>
<evidence type="ECO:0000313" key="8">
    <source>
        <dbReference type="EMBL" id="KAK1422221.1"/>
    </source>
</evidence>
<dbReference type="Pfam" id="PF02984">
    <property type="entry name" value="Cyclin_C"/>
    <property type="match status" value="1"/>
</dbReference>
<feature type="domain" description="Cyclin-like" evidence="6">
    <location>
        <begin position="44"/>
        <end position="136"/>
    </location>
</feature>
<dbReference type="FunFam" id="1.10.472.10:FF:000060">
    <property type="entry name" value="D6-type cyclin"/>
    <property type="match status" value="1"/>
</dbReference>
<keyword evidence="4" id="KW-0131">Cell cycle</keyword>
<dbReference type="InterPro" id="IPR004367">
    <property type="entry name" value="Cyclin_C-dom"/>
</dbReference>
<evidence type="ECO:0000256" key="1">
    <source>
        <dbReference type="ARBA" id="ARBA00009065"/>
    </source>
</evidence>
<gene>
    <name evidence="8" type="ORF">QVD17_25187</name>
</gene>
<dbReference type="Proteomes" id="UP001229421">
    <property type="component" value="Unassembled WGS sequence"/>
</dbReference>
<name>A0AAD8NVD3_TARER</name>
<dbReference type="SUPFAM" id="SSF47954">
    <property type="entry name" value="Cyclin-like"/>
    <property type="match status" value="1"/>
</dbReference>
<dbReference type="InterPro" id="IPR013763">
    <property type="entry name" value="Cyclin-like_dom"/>
</dbReference>
<proteinExistence type="inferred from homology"/>
<evidence type="ECO:0000259" key="7">
    <source>
        <dbReference type="SMART" id="SM01332"/>
    </source>
</evidence>
<dbReference type="AlphaFoldDB" id="A0AAD8NVD3"/>
<dbReference type="InterPro" id="IPR048258">
    <property type="entry name" value="Cyclins_cyclin-box"/>
</dbReference>
<dbReference type="Gene3D" id="1.10.472.10">
    <property type="entry name" value="Cyclin-like"/>
    <property type="match status" value="2"/>
</dbReference>
<comment type="caution">
    <text evidence="8">The sequence shown here is derived from an EMBL/GenBank/DDBJ whole genome shotgun (WGS) entry which is preliminary data.</text>
</comment>
<dbReference type="CDD" id="cd20543">
    <property type="entry name" value="CYCLIN_AtCycD-like_rpt1"/>
    <property type="match status" value="1"/>
</dbReference>
<evidence type="ECO:0000256" key="5">
    <source>
        <dbReference type="RuleBase" id="RU000383"/>
    </source>
</evidence>
<evidence type="ECO:0000256" key="4">
    <source>
        <dbReference type="ARBA" id="ARBA00023306"/>
    </source>
</evidence>
<feature type="domain" description="Cyclin C-terminal" evidence="7">
    <location>
        <begin position="145"/>
        <end position="261"/>
    </location>
</feature>
<dbReference type="PROSITE" id="PS00292">
    <property type="entry name" value="CYCLINS"/>
    <property type="match status" value="1"/>
</dbReference>
<dbReference type="SMART" id="SM01332">
    <property type="entry name" value="Cyclin_C"/>
    <property type="match status" value="1"/>
</dbReference>
<dbReference type="CDD" id="cd20544">
    <property type="entry name" value="CYCLIN_AtCycD-like_rpt2"/>
    <property type="match status" value="1"/>
</dbReference>
<dbReference type="InterPro" id="IPR006671">
    <property type="entry name" value="Cyclin_N"/>
</dbReference>
<evidence type="ECO:0000313" key="9">
    <source>
        <dbReference type="Proteomes" id="UP001229421"/>
    </source>
</evidence>
<comment type="similarity">
    <text evidence="1">Belongs to the cyclin family. Cyclin D subfamily.</text>
</comment>
<sequence>MLTHQLDNHNHINQQLSSLISKQSDQHISHSGQYSGSHRRNAVEWILTVVSHHSFTTLTAVLAVNYLDRFFDRFDEMDIKKKPWMFQLVAVSCLSIAAKVDETRVPLLQHLQEVDGISGYVFEAKTVHKMEVLVLSTLEWKMNPVTPISFVEYVTRRVGFKSRRVSLEFVKRYGRFRCHLPSVIATATMVHAINTFEPCIRTQFQSQLLTILGNNKKEVEKCWLQMQEVLRSRSSGRCKRKFGSVPGSPDDVMDLSLSSDESWSVVNLTVSSSLEPEAKKSRNGAP</sequence>
<organism evidence="8 9">
    <name type="scientific">Tagetes erecta</name>
    <name type="common">African marigold</name>
    <dbReference type="NCBI Taxonomy" id="13708"/>
    <lineage>
        <taxon>Eukaryota</taxon>
        <taxon>Viridiplantae</taxon>
        <taxon>Streptophyta</taxon>
        <taxon>Embryophyta</taxon>
        <taxon>Tracheophyta</taxon>
        <taxon>Spermatophyta</taxon>
        <taxon>Magnoliopsida</taxon>
        <taxon>eudicotyledons</taxon>
        <taxon>Gunneridae</taxon>
        <taxon>Pentapetalae</taxon>
        <taxon>asterids</taxon>
        <taxon>campanulids</taxon>
        <taxon>Asterales</taxon>
        <taxon>Asteraceae</taxon>
        <taxon>Asteroideae</taxon>
        <taxon>Heliantheae alliance</taxon>
        <taxon>Tageteae</taxon>
        <taxon>Tagetes</taxon>
    </lineage>
</organism>
<dbReference type="InterPro" id="IPR039361">
    <property type="entry name" value="Cyclin"/>
</dbReference>
<keyword evidence="3 5" id="KW-0195">Cyclin</keyword>
<dbReference type="PANTHER" id="PTHR10177">
    <property type="entry name" value="CYCLINS"/>
    <property type="match status" value="1"/>
</dbReference>
<dbReference type="Pfam" id="PF00134">
    <property type="entry name" value="Cyclin_N"/>
    <property type="match status" value="1"/>
</dbReference>
<dbReference type="EMBL" id="JAUHHV010000006">
    <property type="protein sequence ID" value="KAK1422221.1"/>
    <property type="molecule type" value="Genomic_DNA"/>
</dbReference>
<protein>
    <recommendedName>
        <fullName evidence="10">B-like cyclin</fullName>
    </recommendedName>
</protein>
<reference evidence="8" key="1">
    <citation type="journal article" date="2023" name="bioRxiv">
        <title>Improved chromosome-level genome assembly for marigold (Tagetes erecta).</title>
        <authorList>
            <person name="Jiang F."/>
            <person name="Yuan L."/>
            <person name="Wang S."/>
            <person name="Wang H."/>
            <person name="Xu D."/>
            <person name="Wang A."/>
            <person name="Fan W."/>
        </authorList>
    </citation>
    <scope>NUCLEOTIDE SEQUENCE</scope>
    <source>
        <strain evidence="8">WSJ</strain>
        <tissue evidence="8">Leaf</tissue>
    </source>
</reference>
<dbReference type="SMART" id="SM00385">
    <property type="entry name" value="CYCLIN"/>
    <property type="match status" value="1"/>
</dbReference>
<evidence type="ECO:0000259" key="6">
    <source>
        <dbReference type="SMART" id="SM00385"/>
    </source>
</evidence>
<evidence type="ECO:0000256" key="3">
    <source>
        <dbReference type="ARBA" id="ARBA00023127"/>
    </source>
</evidence>
<accession>A0AAD8NVD3</accession>
<evidence type="ECO:0008006" key="10">
    <source>
        <dbReference type="Google" id="ProtNLM"/>
    </source>
</evidence>
<dbReference type="InterPro" id="IPR036915">
    <property type="entry name" value="Cyclin-like_sf"/>
</dbReference>
<evidence type="ECO:0000256" key="2">
    <source>
        <dbReference type="ARBA" id="ARBA00022618"/>
    </source>
</evidence>
<keyword evidence="9" id="KW-1185">Reference proteome</keyword>